<gene>
    <name evidence="3" type="ORF">J0M35_04970</name>
</gene>
<evidence type="ECO:0000313" key="4">
    <source>
        <dbReference type="Proteomes" id="UP000664277"/>
    </source>
</evidence>
<feature type="compositionally biased region" description="Low complexity" evidence="1">
    <location>
        <begin position="111"/>
        <end position="123"/>
    </location>
</feature>
<dbReference type="PROSITE" id="PS51257">
    <property type="entry name" value="PROKAR_LIPOPROTEIN"/>
    <property type="match status" value="1"/>
</dbReference>
<dbReference type="GO" id="GO:0008233">
    <property type="term" value="F:peptidase activity"/>
    <property type="evidence" value="ECO:0007669"/>
    <property type="project" value="UniProtKB-KW"/>
</dbReference>
<dbReference type="Pfam" id="PF13975">
    <property type="entry name" value="gag-asp_proteas"/>
    <property type="match status" value="2"/>
</dbReference>
<organism evidence="3 4">
    <name type="scientific">Candidatus Obscuribacter phosphatis</name>
    <dbReference type="NCBI Taxonomy" id="1906157"/>
    <lineage>
        <taxon>Bacteria</taxon>
        <taxon>Bacillati</taxon>
        <taxon>Candidatus Melainabacteria</taxon>
        <taxon>Candidatus Obscuribacterales</taxon>
        <taxon>Candidatus Obscuribacteraceae</taxon>
        <taxon>Candidatus Obscuribacter</taxon>
    </lineage>
</organism>
<dbReference type="Proteomes" id="UP000664277">
    <property type="component" value="Unassembled WGS sequence"/>
</dbReference>
<evidence type="ECO:0000256" key="2">
    <source>
        <dbReference type="SAM" id="SignalP"/>
    </source>
</evidence>
<keyword evidence="3" id="KW-0378">Hydrolase</keyword>
<feature type="chain" id="PRO_5035198258" evidence="2">
    <location>
        <begin position="22"/>
        <end position="414"/>
    </location>
</feature>
<feature type="signal peptide" evidence="2">
    <location>
        <begin position="1"/>
        <end position="21"/>
    </location>
</feature>
<dbReference type="InterPro" id="IPR034122">
    <property type="entry name" value="Retropepsin-like_bacterial"/>
</dbReference>
<dbReference type="GO" id="GO:0006508">
    <property type="term" value="P:proteolysis"/>
    <property type="evidence" value="ECO:0007669"/>
    <property type="project" value="UniProtKB-KW"/>
</dbReference>
<dbReference type="InterPro" id="IPR011990">
    <property type="entry name" value="TPR-like_helical_dom_sf"/>
</dbReference>
<evidence type="ECO:0000256" key="1">
    <source>
        <dbReference type="SAM" id="MobiDB-lite"/>
    </source>
</evidence>
<accession>A0A8J7TL82</accession>
<sequence length="414" mass="45057">MRLILICILLFSFIACGPSFAADTKLQEAIKLYNNKQFKESLVLFEEVVKSNPQDAYASYYAAMASQQTGNMSAAKRYYKAVYNLQPNGQLGGYAKSILLKVDPSSVASSLATGTNSGAATAGQKGEGKGTTPGAAASQEDSTPKFDPRYPKEFTVRCRKEHGSIMVTPTLDGRPVDMVFDTGAPGITIGKDQLEAIGLRPPSGKPDGVTGGAANASLINFWDMKTKVKLGPVEKEMDLCVLESNSSPPLFGQTFFKQFDYTIDQGGGSIFFRQKGLAQGKDRNAYSVPFEFIKHGNRIVVTVEINGRPGKVMFDTGNSASALKFHSQEQAEKYGLKVPDDAAIGYTQGVSGRGRVRIFPINRVKLGPIDQANVDCAVNDEGHDGTLPLLGEPFWKNYQYTIDMDNKQIHFVRR</sequence>
<name>A0A8J7TL82_9BACT</name>
<comment type="caution">
    <text evidence="3">The sequence shown here is derived from an EMBL/GenBank/DDBJ whole genome shotgun (WGS) entry which is preliminary data.</text>
</comment>
<keyword evidence="3" id="KW-0645">Protease</keyword>
<feature type="region of interest" description="Disordered" evidence="1">
    <location>
        <begin position="111"/>
        <end position="150"/>
    </location>
</feature>
<protein>
    <submittedName>
        <fullName evidence="3">Aspartyl protease family protein</fullName>
    </submittedName>
</protein>
<dbReference type="EMBL" id="JAFLCK010000005">
    <property type="protein sequence ID" value="MBN8659691.1"/>
    <property type="molecule type" value="Genomic_DNA"/>
</dbReference>
<dbReference type="CDD" id="cd05483">
    <property type="entry name" value="retropepsin_like_bacteria"/>
    <property type="match status" value="2"/>
</dbReference>
<dbReference type="Gene3D" id="2.40.70.10">
    <property type="entry name" value="Acid Proteases"/>
    <property type="match status" value="2"/>
</dbReference>
<evidence type="ECO:0000313" key="3">
    <source>
        <dbReference type="EMBL" id="MBN8659691.1"/>
    </source>
</evidence>
<dbReference type="SUPFAM" id="SSF50630">
    <property type="entry name" value="Acid proteases"/>
    <property type="match status" value="2"/>
</dbReference>
<dbReference type="AlphaFoldDB" id="A0A8J7TL82"/>
<keyword evidence="2" id="KW-0732">Signal</keyword>
<reference evidence="3" key="1">
    <citation type="submission" date="2021-02" db="EMBL/GenBank/DDBJ databases">
        <title>Genome-Resolved Metagenomics of a Microbial Community Performing Photosynthetic Biological Nutrient Removal.</title>
        <authorList>
            <person name="Mcdaniel E.A."/>
        </authorList>
    </citation>
    <scope>NUCLEOTIDE SEQUENCE</scope>
    <source>
        <strain evidence="3">UWPOB_OBS1</strain>
    </source>
</reference>
<dbReference type="InterPro" id="IPR021109">
    <property type="entry name" value="Peptidase_aspartic_dom_sf"/>
</dbReference>
<proteinExistence type="predicted"/>
<dbReference type="Gene3D" id="1.25.40.10">
    <property type="entry name" value="Tetratricopeptide repeat domain"/>
    <property type="match status" value="1"/>
</dbReference>
<dbReference type="SUPFAM" id="SSF48452">
    <property type="entry name" value="TPR-like"/>
    <property type="match status" value="1"/>
</dbReference>